<proteinExistence type="predicted"/>
<accession>A0A9P4S3K2</accession>
<keyword evidence="3" id="KW-1185">Reference proteome</keyword>
<feature type="domain" description="Asl1-like glycosyl hydrolase catalytic" evidence="1">
    <location>
        <begin position="18"/>
        <end position="246"/>
    </location>
</feature>
<evidence type="ECO:0000313" key="3">
    <source>
        <dbReference type="Proteomes" id="UP000799429"/>
    </source>
</evidence>
<feature type="non-terminal residue" evidence="2">
    <location>
        <position position="1"/>
    </location>
</feature>
<protein>
    <submittedName>
        <fullName evidence="2">Glycoside hydrolase family 128 protein</fullName>
    </submittedName>
</protein>
<feature type="non-terminal residue" evidence="2">
    <location>
        <position position="264"/>
    </location>
</feature>
<dbReference type="InterPro" id="IPR024655">
    <property type="entry name" value="Asl1_glyco_hydro_catalytic"/>
</dbReference>
<dbReference type="Gene3D" id="3.20.20.80">
    <property type="entry name" value="Glycosidases"/>
    <property type="match status" value="1"/>
</dbReference>
<dbReference type="InterPro" id="IPR017853">
    <property type="entry name" value="GH"/>
</dbReference>
<gene>
    <name evidence="2" type="ORF">M501DRAFT_908402</name>
</gene>
<dbReference type="FunFam" id="3.20.20.80:FF:000207">
    <property type="entry name" value="Glycoside hydrolase family 128 protein"/>
    <property type="match status" value="1"/>
</dbReference>
<dbReference type="GO" id="GO:0016787">
    <property type="term" value="F:hydrolase activity"/>
    <property type="evidence" value="ECO:0007669"/>
    <property type="project" value="UniProtKB-KW"/>
</dbReference>
<dbReference type="SUPFAM" id="SSF51445">
    <property type="entry name" value="(Trans)glycosidases"/>
    <property type="match status" value="1"/>
</dbReference>
<dbReference type="OrthoDB" id="43654at2759"/>
<dbReference type="GO" id="GO:0071966">
    <property type="term" value="P:fungal-type cell wall polysaccharide metabolic process"/>
    <property type="evidence" value="ECO:0007669"/>
    <property type="project" value="TreeGrafter"/>
</dbReference>
<dbReference type="GO" id="GO:0009277">
    <property type="term" value="C:fungal-type cell wall"/>
    <property type="evidence" value="ECO:0007669"/>
    <property type="project" value="TreeGrafter"/>
</dbReference>
<comment type="caution">
    <text evidence="2">The sequence shown here is derived from an EMBL/GenBank/DDBJ whole genome shotgun (WGS) entry which is preliminary data.</text>
</comment>
<dbReference type="PANTHER" id="PTHR34154:SF3">
    <property type="entry name" value="ALKALI-SENSITIVE LINKAGE PROTEIN 1"/>
    <property type="match status" value="1"/>
</dbReference>
<evidence type="ECO:0000259" key="1">
    <source>
        <dbReference type="Pfam" id="PF11790"/>
    </source>
</evidence>
<reference evidence="2" key="1">
    <citation type="journal article" date="2020" name="Stud. Mycol.">
        <title>101 Dothideomycetes genomes: a test case for predicting lifestyles and emergence of pathogens.</title>
        <authorList>
            <person name="Haridas S."/>
            <person name="Albert R."/>
            <person name="Binder M."/>
            <person name="Bloem J."/>
            <person name="Labutti K."/>
            <person name="Salamov A."/>
            <person name="Andreopoulos B."/>
            <person name="Baker S."/>
            <person name="Barry K."/>
            <person name="Bills G."/>
            <person name="Bluhm B."/>
            <person name="Cannon C."/>
            <person name="Castanera R."/>
            <person name="Culley D."/>
            <person name="Daum C."/>
            <person name="Ezra D."/>
            <person name="Gonzalez J."/>
            <person name="Henrissat B."/>
            <person name="Kuo A."/>
            <person name="Liang C."/>
            <person name="Lipzen A."/>
            <person name="Lutzoni F."/>
            <person name="Magnuson J."/>
            <person name="Mondo S."/>
            <person name="Nolan M."/>
            <person name="Ohm R."/>
            <person name="Pangilinan J."/>
            <person name="Park H.-J."/>
            <person name="Ramirez L."/>
            <person name="Alfaro M."/>
            <person name="Sun H."/>
            <person name="Tritt A."/>
            <person name="Yoshinaga Y."/>
            <person name="Zwiers L.-H."/>
            <person name="Turgeon B."/>
            <person name="Goodwin S."/>
            <person name="Spatafora J."/>
            <person name="Crous P."/>
            <person name="Grigoriev I."/>
        </authorList>
    </citation>
    <scope>NUCLEOTIDE SEQUENCE</scope>
    <source>
        <strain evidence="2">CBS 101060</strain>
    </source>
</reference>
<evidence type="ECO:0000313" key="2">
    <source>
        <dbReference type="EMBL" id="KAF2835613.1"/>
    </source>
</evidence>
<dbReference type="EMBL" id="MU006107">
    <property type="protein sequence ID" value="KAF2835613.1"/>
    <property type="molecule type" value="Genomic_DNA"/>
</dbReference>
<organism evidence="2 3">
    <name type="scientific">Patellaria atrata CBS 101060</name>
    <dbReference type="NCBI Taxonomy" id="1346257"/>
    <lineage>
        <taxon>Eukaryota</taxon>
        <taxon>Fungi</taxon>
        <taxon>Dikarya</taxon>
        <taxon>Ascomycota</taxon>
        <taxon>Pezizomycotina</taxon>
        <taxon>Dothideomycetes</taxon>
        <taxon>Dothideomycetes incertae sedis</taxon>
        <taxon>Patellariales</taxon>
        <taxon>Patellariaceae</taxon>
        <taxon>Patellaria</taxon>
    </lineage>
</organism>
<dbReference type="Proteomes" id="UP000799429">
    <property type="component" value="Unassembled WGS sequence"/>
</dbReference>
<sequence>SSSKRGLIHIPNSAHSDSSIWRDAASSGHLTWYYNYDPVPSPSLLSTPLNFVPMLWGDDSSLDFPLTVRSLLSSGTNVTHVLGFNEPDGDHETGGSAISPARAAELWREQIEPLREMGIRAGSPATRGNGGGLAWLGQFFEACEGCEADFIAVHFYGDFEGLASFVGQVRERWRGKDVWVTEYNLPHEDLEPTQEFYNTSSEWFDRLEFVERYSLFGSFRSSVSNVGPNCAMLDQDGELTDIGSWYLGGSFTGNVPKGAASTSA</sequence>
<keyword evidence="2" id="KW-0378">Hydrolase</keyword>
<dbReference type="InterPro" id="IPR053183">
    <property type="entry name" value="ASL1"/>
</dbReference>
<name>A0A9P4S3K2_9PEZI</name>
<dbReference type="AlphaFoldDB" id="A0A9P4S3K2"/>
<dbReference type="PANTHER" id="PTHR34154">
    <property type="entry name" value="ALKALI-SENSITIVE LINKAGE PROTEIN 1"/>
    <property type="match status" value="1"/>
</dbReference>
<dbReference type="Pfam" id="PF11790">
    <property type="entry name" value="Glyco_hydro_cc"/>
    <property type="match status" value="1"/>
</dbReference>